<evidence type="ECO:0000256" key="9">
    <source>
        <dbReference type="ARBA" id="ARBA00022967"/>
    </source>
</evidence>
<evidence type="ECO:0000256" key="13">
    <source>
        <dbReference type="ARBA" id="ARBA00049128"/>
    </source>
</evidence>
<feature type="region of interest" description="Disordered" evidence="18">
    <location>
        <begin position="1446"/>
        <end position="1505"/>
    </location>
</feature>
<comment type="cofactor">
    <cofactor evidence="16">
        <name>Mg(2+)</name>
        <dbReference type="ChEBI" id="CHEBI:18420"/>
    </cofactor>
</comment>
<dbReference type="SFLD" id="SFLDG00002">
    <property type="entry name" value="C1.7:_P-type_atpase_like"/>
    <property type="match status" value="1"/>
</dbReference>
<dbReference type="InterPro" id="IPR008250">
    <property type="entry name" value="ATPase_P-typ_transduc_dom_A_sf"/>
</dbReference>
<feature type="region of interest" description="Disordered" evidence="18">
    <location>
        <begin position="1568"/>
        <end position="1658"/>
    </location>
</feature>
<name>A0A427Y2R6_9TREE</name>
<dbReference type="EC" id="7.6.2.1" evidence="17"/>
<evidence type="ECO:0000256" key="1">
    <source>
        <dbReference type="ARBA" id="ARBA00004141"/>
    </source>
</evidence>
<feature type="domain" description="P-type ATPase N-terminal" evidence="19">
    <location>
        <begin position="193"/>
        <end position="265"/>
    </location>
</feature>
<dbReference type="PRINTS" id="PR00119">
    <property type="entry name" value="CATATPASE"/>
</dbReference>
<dbReference type="InterPro" id="IPR023214">
    <property type="entry name" value="HAD_sf"/>
</dbReference>
<dbReference type="Gene3D" id="3.40.50.1000">
    <property type="entry name" value="HAD superfamily/HAD-like"/>
    <property type="match status" value="2"/>
</dbReference>
<evidence type="ECO:0000256" key="8">
    <source>
        <dbReference type="ARBA" id="ARBA00022842"/>
    </source>
</evidence>
<feature type="binding site" evidence="16">
    <location>
        <position position="1128"/>
    </location>
    <ligand>
        <name>Mg(2+)</name>
        <dbReference type="ChEBI" id="CHEBI:18420"/>
    </ligand>
</feature>
<keyword evidence="11 17" id="KW-0472">Membrane</keyword>
<evidence type="ECO:0000256" key="6">
    <source>
        <dbReference type="ARBA" id="ARBA00022741"/>
    </source>
</evidence>
<dbReference type="PANTHER" id="PTHR24092:SF153">
    <property type="entry name" value="PHOSPHOLIPID-TRANSPORTING ATPASE"/>
    <property type="match status" value="1"/>
</dbReference>
<comment type="subcellular location">
    <subcellularLocation>
        <location evidence="1 17">Membrane</location>
        <topology evidence="1 17">Multi-pass membrane protein</topology>
    </subcellularLocation>
</comment>
<dbReference type="GO" id="GO:0016887">
    <property type="term" value="F:ATP hydrolysis activity"/>
    <property type="evidence" value="ECO:0007669"/>
    <property type="project" value="InterPro"/>
</dbReference>
<feature type="binding site" evidence="15">
    <location>
        <position position="792"/>
    </location>
    <ligand>
        <name>ATP</name>
        <dbReference type="ChEBI" id="CHEBI:30616"/>
    </ligand>
</feature>
<dbReference type="GO" id="GO:0045332">
    <property type="term" value="P:phospholipid translocation"/>
    <property type="evidence" value="ECO:0007669"/>
    <property type="project" value="TreeGrafter"/>
</dbReference>
<dbReference type="InterPro" id="IPR006539">
    <property type="entry name" value="P-type_ATPase_IV"/>
</dbReference>
<feature type="binding site" evidence="15">
    <location>
        <position position="1104"/>
    </location>
    <ligand>
        <name>ATP</name>
        <dbReference type="ChEBI" id="CHEBI:30616"/>
    </ligand>
</feature>
<dbReference type="InterPro" id="IPR023299">
    <property type="entry name" value="ATPase_P-typ_cyto_dom_N"/>
</dbReference>
<dbReference type="NCBIfam" id="TIGR01494">
    <property type="entry name" value="ATPase_P-type"/>
    <property type="match status" value="1"/>
</dbReference>
<dbReference type="STRING" id="1890683.A0A427Y2R6"/>
<sequence>MWVTNANRDKFQFGSHQDAYFSSICRLGTGQRRSCGPSGRNYVLHPGRQVKAATGRREAGTQLSSAWPSDALVLSWGHDSNRKQRSSPVSRAEPVEQSLVFGRSDAVGPGRRRSALRADPPRLFSPTTNRLPSLRPFRHARRVHLGQDTLVHRVKHHKQSWFSKHIAEPWDKFSIVESIFVRKQPPSPPRSIYINQPIPSEWRHKKGHVRPEHQYYTNQIVTSKYTVLTYVPRNLLEQFRRVANCFFLAIAILQFFPKFSTISPGLVILPLLVVIAITAAKDAYEDVKRHQADHKVNNSIVHVLGGGGYENVNPMKAKSKTFSPRMPMPHKKSKKAKKAEEARKAGLENGNAQADVPPPEARMGGDLGRVRSQVSTWEDDPEAGDTPKELGWQRTIWEDVKVGDFVKIYDNEQFPADIVICATSEEEDVAYIETKNLDGETNLKSRHGITGLSHLDSAEACAQAHLRVDLDAPEVSMFRLNGAVVNMDEEGHDGQAEIHPITLETTLLRGCVLKNTAWVIGMVIFTGNDTKIVQNSGATPSKRSKVERQMNPQVWVNLILLATIAMVCAIVDHFNEVTWYQQQAYWELYADTSGDNPSVNGLVTFANALITFQNVIPISLYISIEFVRTVQAGFIYWDHHMQHVRNGVTTRCLARSWNLSDDLGQIQYIFSDKTGTLTQNAMIFRQCSVGGKIYTGDGQTPDTMVQKKAKASSTPSDSGSSEQPIDEVKVALPKEVLAPFHDSRLDADLENHESEQSRVLHGFFAVLGVCHTVLAAEPEPGVIEYKAQSPDEAALVQTAADVGFIFRGRDKNIVKLSTPFSDEPDEYELLHVLEFTSARKRMSVIVRKLDEEGRIFLLCKGADNVIFERLVQDAAQKELREKTDQDLQQFASEGLRTLCLAYRVLDPNEYEQWSRDYHDATVSLNDREVRVEEVSARIEQDLVLLGATAIEDKLQDGVPKAISDLKRAGIKVWVATGDKLETAVAIGYTTHLLTPETNLIIVREGNHSVQDQIRDALEGFFGDEPLSRTTSRASRTSIQLERVNTGVRSLVGQDNGRRPGGFSLVIEGHALAHAFDEPETNDLLLDLSTRCETVICCRVSPLQKAQIVHLIKDNLGVMCLAIGDGANDVSMIQAADVGVGISGEEGLQAVNSSDYAIAQFRYLTRLLFVHGHWSYYRNSSMILNFFYKNIINIGVLFWFMIYCGWSTTYVFAYIYLLFWNVFWTLCPVLVIGLFDRDIDDVSLMALPELYPHGREGKWFGLERFSYYMAEGVFQSAIIYFFLNYTYVTTTTRGDAWDVYIYEMSTTMAIAAVIVANLFSGLNIDTWTGWTYFGVLVGPFLVWVFTAVYSVIPPSSFYTGVYGNDVFLFRSYAFWFGWPFVTVLALLPRYLFKTIRQNIIPEDIDTMRLVRKYHPEVDPYTHPLLGGKLADKGPTPEGEDKERNIALRDMEAPGKEKASPSAVEEGRSEMVGRPSMSSARFGMRAAGRGSQVDMSTGLRKEPSRGFGFNVEEHGVAVARMQSRLSQLSEQSRRRRLRNPMLRPLAASPAQASTAPFGISRIRERAGSVFSLKKRERRDTVATHKSGATAATTGTEGDAGDGNGGGSGSGGGTPTKSSGGGLFSRLRQGGNGHAGEGEDVELGREMGAGQNIAPPEPPRV</sequence>
<evidence type="ECO:0000256" key="18">
    <source>
        <dbReference type="SAM" id="MobiDB-lite"/>
    </source>
</evidence>
<feature type="region of interest" description="Disordered" evidence="18">
    <location>
        <begin position="318"/>
        <end position="366"/>
    </location>
</feature>
<dbReference type="FunFam" id="3.40.1110.10:FF:000087">
    <property type="entry name" value="Phospholipid-transporting ATPase"/>
    <property type="match status" value="1"/>
</dbReference>
<feature type="binding site" evidence="15">
    <location>
        <position position="673"/>
    </location>
    <ligand>
        <name>ATP</name>
        <dbReference type="ChEBI" id="CHEBI:30616"/>
    </ligand>
</feature>
<keyword evidence="3" id="KW-0597">Phosphoprotein</keyword>
<keyword evidence="7 15" id="KW-0067">ATP-binding</keyword>
<dbReference type="SUPFAM" id="SSF81660">
    <property type="entry name" value="Metal cation-transporting ATPase, ATP-binding domain N"/>
    <property type="match status" value="1"/>
</dbReference>
<feature type="binding site" evidence="15">
    <location>
        <position position="977"/>
    </location>
    <ligand>
        <name>ATP</name>
        <dbReference type="ChEBI" id="CHEBI:30616"/>
    </ligand>
</feature>
<feature type="binding site" evidence="15">
    <location>
        <position position="1127"/>
    </location>
    <ligand>
        <name>ATP</name>
        <dbReference type="ChEBI" id="CHEBI:30616"/>
    </ligand>
</feature>
<dbReference type="OrthoDB" id="377733at2759"/>
<evidence type="ECO:0000256" key="5">
    <source>
        <dbReference type="ARBA" id="ARBA00022723"/>
    </source>
</evidence>
<dbReference type="Pfam" id="PF16212">
    <property type="entry name" value="PhoLip_ATPase_C"/>
    <property type="match status" value="1"/>
</dbReference>
<evidence type="ECO:0000256" key="3">
    <source>
        <dbReference type="ARBA" id="ARBA00022553"/>
    </source>
</evidence>
<reference evidence="21 22" key="1">
    <citation type="submission" date="2018-11" db="EMBL/GenBank/DDBJ databases">
        <title>Genome sequence of Saitozyma podzolica DSM 27192.</title>
        <authorList>
            <person name="Aliyu H."/>
            <person name="Gorte O."/>
            <person name="Ochsenreither K."/>
        </authorList>
    </citation>
    <scope>NUCLEOTIDE SEQUENCE [LARGE SCALE GENOMIC DNA]</scope>
    <source>
        <strain evidence="21 22">DSM 27192</strain>
    </source>
</reference>
<feature type="binding site" evidence="15">
    <location>
        <position position="672"/>
    </location>
    <ligand>
        <name>ATP</name>
        <dbReference type="ChEBI" id="CHEBI:30616"/>
    </ligand>
</feature>
<organism evidence="21 22">
    <name type="scientific">Saitozyma podzolica</name>
    <dbReference type="NCBI Taxonomy" id="1890683"/>
    <lineage>
        <taxon>Eukaryota</taxon>
        <taxon>Fungi</taxon>
        <taxon>Dikarya</taxon>
        <taxon>Basidiomycota</taxon>
        <taxon>Agaricomycotina</taxon>
        <taxon>Tremellomycetes</taxon>
        <taxon>Tremellales</taxon>
        <taxon>Trimorphomycetaceae</taxon>
        <taxon>Saitozyma</taxon>
    </lineage>
</organism>
<feature type="transmembrane region" description="Helical" evidence="17">
    <location>
        <begin position="1298"/>
        <end position="1318"/>
    </location>
</feature>
<feature type="binding site" evidence="15">
    <location>
        <position position="896"/>
    </location>
    <ligand>
        <name>ATP</name>
        <dbReference type="ChEBI" id="CHEBI:30616"/>
    </ligand>
</feature>
<evidence type="ECO:0000256" key="15">
    <source>
        <dbReference type="PIRSR" id="PIRSR606539-2"/>
    </source>
</evidence>
<feature type="transmembrane region" description="Helical" evidence="17">
    <location>
        <begin position="1371"/>
        <end position="1391"/>
    </location>
</feature>
<dbReference type="SUPFAM" id="SSF56784">
    <property type="entry name" value="HAD-like"/>
    <property type="match status" value="1"/>
</dbReference>
<comment type="caution">
    <text evidence="21">The sequence shown here is derived from an EMBL/GenBank/DDBJ whole genome shotgun (WGS) entry which is preliminary data.</text>
</comment>
<dbReference type="NCBIfam" id="TIGR01652">
    <property type="entry name" value="ATPase-Plipid"/>
    <property type="match status" value="1"/>
</dbReference>
<dbReference type="InterPro" id="IPR044492">
    <property type="entry name" value="P_typ_ATPase_HD_dom"/>
</dbReference>
<evidence type="ECO:0000259" key="20">
    <source>
        <dbReference type="Pfam" id="PF16212"/>
    </source>
</evidence>
<evidence type="ECO:0000259" key="19">
    <source>
        <dbReference type="Pfam" id="PF16209"/>
    </source>
</evidence>
<feature type="binding site" evidence="15">
    <location>
        <position position="1098"/>
    </location>
    <ligand>
        <name>ATP</name>
        <dbReference type="ChEBI" id="CHEBI:30616"/>
    </ligand>
</feature>
<dbReference type="InterPro" id="IPR036412">
    <property type="entry name" value="HAD-like_sf"/>
</dbReference>
<evidence type="ECO:0000256" key="14">
    <source>
        <dbReference type="PIRSR" id="PIRSR606539-1"/>
    </source>
</evidence>
<feature type="binding site" evidence="15">
    <location>
        <position position="835"/>
    </location>
    <ligand>
        <name>ATP</name>
        <dbReference type="ChEBI" id="CHEBI:30616"/>
    </ligand>
</feature>
<feature type="binding site" evidence="16">
    <location>
        <position position="672"/>
    </location>
    <ligand>
        <name>Mg(2+)</name>
        <dbReference type="ChEBI" id="CHEBI:18420"/>
    </ligand>
</feature>
<dbReference type="InterPro" id="IPR032631">
    <property type="entry name" value="P-type_ATPase_N"/>
</dbReference>
<feature type="compositionally biased region" description="Gly residues" evidence="18">
    <location>
        <begin position="1598"/>
        <end position="1620"/>
    </location>
</feature>
<dbReference type="PROSITE" id="PS00154">
    <property type="entry name" value="ATPASE_E1_E2"/>
    <property type="match status" value="1"/>
</dbReference>
<keyword evidence="9 17" id="KW-1278">Translocase</keyword>
<feature type="transmembrane region" description="Helical" evidence="17">
    <location>
        <begin position="1264"/>
        <end position="1286"/>
    </location>
</feature>
<evidence type="ECO:0000256" key="16">
    <source>
        <dbReference type="PIRSR" id="PIRSR606539-3"/>
    </source>
</evidence>
<evidence type="ECO:0000256" key="17">
    <source>
        <dbReference type="RuleBase" id="RU362033"/>
    </source>
</evidence>
<feature type="binding site" evidence="15">
    <location>
        <position position="1128"/>
    </location>
    <ligand>
        <name>ATP</name>
        <dbReference type="ChEBI" id="CHEBI:30616"/>
    </ligand>
</feature>
<feature type="compositionally biased region" description="Basic and acidic residues" evidence="18">
    <location>
        <begin position="1446"/>
        <end position="1469"/>
    </location>
</feature>
<dbReference type="InterPro" id="IPR018303">
    <property type="entry name" value="ATPase_P-typ_P_site"/>
</dbReference>
<feature type="binding site" evidence="16">
    <location>
        <position position="674"/>
    </location>
    <ligand>
        <name>Mg(2+)</name>
        <dbReference type="ChEBI" id="CHEBI:18420"/>
    </ligand>
</feature>
<evidence type="ECO:0000256" key="7">
    <source>
        <dbReference type="ARBA" id="ARBA00022840"/>
    </source>
</evidence>
<feature type="binding site" evidence="15">
    <location>
        <position position="674"/>
    </location>
    <ligand>
        <name>ATP</name>
        <dbReference type="ChEBI" id="CHEBI:30616"/>
    </ligand>
</feature>
<proteinExistence type="inferred from homology"/>
<dbReference type="InterPro" id="IPR023298">
    <property type="entry name" value="ATPase_P-typ_TM_dom_sf"/>
</dbReference>
<protein>
    <recommendedName>
        <fullName evidence="17">Phospholipid-transporting ATPase</fullName>
        <ecNumber evidence="17">7.6.2.1</ecNumber>
    </recommendedName>
</protein>
<feature type="binding site" evidence="15">
    <location>
        <position position="860"/>
    </location>
    <ligand>
        <name>ATP</name>
        <dbReference type="ChEBI" id="CHEBI:30616"/>
    </ligand>
</feature>
<dbReference type="Pfam" id="PF13246">
    <property type="entry name" value="Cation_ATPase"/>
    <property type="match status" value="1"/>
</dbReference>
<dbReference type="Gene3D" id="3.40.1110.10">
    <property type="entry name" value="Calcium-transporting ATPase, cytoplasmic domain N"/>
    <property type="match status" value="2"/>
</dbReference>
<comment type="catalytic activity">
    <reaction evidence="12 17">
        <text>ATP + H2O + phospholipidSide 1 = ADP + phosphate + phospholipidSide 2.</text>
        <dbReference type="EC" id="7.6.2.1"/>
    </reaction>
</comment>
<keyword evidence="8 16" id="KW-0460">Magnesium</keyword>
<dbReference type="FunFam" id="3.40.50.1000:FF:000001">
    <property type="entry name" value="Phospholipid-transporting ATPase IC"/>
    <property type="match status" value="1"/>
</dbReference>
<gene>
    <name evidence="21" type="ORF">EHS25_004814</name>
</gene>
<dbReference type="GO" id="GO:0005524">
    <property type="term" value="F:ATP binding"/>
    <property type="evidence" value="ECO:0007669"/>
    <property type="project" value="UniProtKB-UniRule"/>
</dbReference>
<evidence type="ECO:0000313" key="21">
    <source>
        <dbReference type="EMBL" id="RSH85418.1"/>
    </source>
</evidence>
<dbReference type="SUPFAM" id="SSF81653">
    <property type="entry name" value="Calcium ATPase, transduction domain A"/>
    <property type="match status" value="1"/>
</dbReference>
<dbReference type="SUPFAM" id="SSF81665">
    <property type="entry name" value="Calcium ATPase, transmembrane domain M"/>
    <property type="match status" value="1"/>
</dbReference>
<dbReference type="Gene3D" id="2.70.150.10">
    <property type="entry name" value="Calcium-transporting ATPase, cytoplasmic transduction domain A"/>
    <property type="match status" value="1"/>
</dbReference>
<feature type="region of interest" description="Disordered" evidence="18">
    <location>
        <begin position="1538"/>
        <end position="1557"/>
    </location>
</feature>
<evidence type="ECO:0000256" key="12">
    <source>
        <dbReference type="ARBA" id="ARBA00034036"/>
    </source>
</evidence>
<feature type="binding site" evidence="15">
    <location>
        <position position="978"/>
    </location>
    <ligand>
        <name>ATP</name>
        <dbReference type="ChEBI" id="CHEBI:30616"/>
    </ligand>
</feature>
<dbReference type="GO" id="GO:0140326">
    <property type="term" value="F:ATPase-coupled intramembrane lipid transporter activity"/>
    <property type="evidence" value="ECO:0007669"/>
    <property type="project" value="UniProtKB-EC"/>
</dbReference>
<feature type="binding site" evidence="15">
    <location>
        <position position="976"/>
    </location>
    <ligand>
        <name>ATP</name>
        <dbReference type="ChEBI" id="CHEBI:30616"/>
    </ligand>
</feature>
<comment type="catalytic activity">
    <reaction evidence="13">
        <text>a 1,2-diacyl-sn-glycero-3-phosphoethanolamine(out) + ATP + H2O = a 1,2-diacyl-sn-glycero-3-phosphoethanolamine(in) + ADP + phosphate + H(+)</text>
        <dbReference type="Rhea" id="RHEA:66132"/>
        <dbReference type="ChEBI" id="CHEBI:15377"/>
        <dbReference type="ChEBI" id="CHEBI:15378"/>
        <dbReference type="ChEBI" id="CHEBI:30616"/>
        <dbReference type="ChEBI" id="CHEBI:43474"/>
        <dbReference type="ChEBI" id="CHEBI:64612"/>
        <dbReference type="ChEBI" id="CHEBI:456216"/>
    </reaction>
    <physiologicalReaction direction="left-to-right" evidence="13">
        <dbReference type="Rhea" id="RHEA:66133"/>
    </physiologicalReaction>
</comment>
<feature type="active site" description="4-aspartylphosphate intermediate" evidence="14">
    <location>
        <position position="672"/>
    </location>
</feature>
<evidence type="ECO:0000256" key="10">
    <source>
        <dbReference type="ARBA" id="ARBA00022989"/>
    </source>
</evidence>
<feature type="transmembrane region" description="Helical" evidence="17">
    <location>
        <begin position="1213"/>
        <end position="1234"/>
    </location>
</feature>
<keyword evidence="6 15" id="KW-0547">Nucleotide-binding</keyword>
<dbReference type="EMBL" id="RSCD01000020">
    <property type="protein sequence ID" value="RSH85418.1"/>
    <property type="molecule type" value="Genomic_DNA"/>
</dbReference>
<evidence type="ECO:0000313" key="22">
    <source>
        <dbReference type="Proteomes" id="UP000279259"/>
    </source>
</evidence>
<feature type="domain" description="P-type ATPase C-terminal" evidence="20">
    <location>
        <begin position="1150"/>
        <end position="1400"/>
    </location>
</feature>
<keyword evidence="4 17" id="KW-0812">Transmembrane</keyword>
<feature type="transmembrane region" description="Helical" evidence="17">
    <location>
        <begin position="1330"/>
        <end position="1351"/>
    </location>
</feature>
<dbReference type="InterPro" id="IPR032630">
    <property type="entry name" value="P_typ_ATPase_c"/>
</dbReference>
<dbReference type="Proteomes" id="UP000279259">
    <property type="component" value="Unassembled WGS sequence"/>
</dbReference>
<feature type="region of interest" description="Disordered" evidence="18">
    <location>
        <begin position="700"/>
        <end position="724"/>
    </location>
</feature>
<dbReference type="InterPro" id="IPR001757">
    <property type="entry name" value="P_typ_ATPase"/>
</dbReference>
<comment type="similarity">
    <text evidence="2 17">Belongs to the cation transport ATPase (P-type) (TC 3.A.3) family. Type IV subfamily.</text>
</comment>
<feature type="transmembrane region" description="Helical" evidence="17">
    <location>
        <begin position="1185"/>
        <end position="1207"/>
    </location>
</feature>
<dbReference type="GO" id="GO:0005886">
    <property type="term" value="C:plasma membrane"/>
    <property type="evidence" value="ECO:0007669"/>
    <property type="project" value="TreeGrafter"/>
</dbReference>
<dbReference type="SFLD" id="SFLDF00027">
    <property type="entry name" value="p-type_atpase"/>
    <property type="match status" value="1"/>
</dbReference>
<dbReference type="Gene3D" id="1.20.1110.10">
    <property type="entry name" value="Calcium-transporting ATPase, transmembrane domain"/>
    <property type="match status" value="1"/>
</dbReference>
<evidence type="ECO:0000256" key="2">
    <source>
        <dbReference type="ARBA" id="ARBA00008109"/>
    </source>
</evidence>
<feature type="compositionally biased region" description="Polar residues" evidence="18">
    <location>
        <begin position="711"/>
        <end position="723"/>
    </location>
</feature>
<dbReference type="SFLD" id="SFLDS00003">
    <property type="entry name" value="Haloacid_Dehalogenase"/>
    <property type="match status" value="1"/>
</dbReference>
<dbReference type="Pfam" id="PF16209">
    <property type="entry name" value="PhoLip_ATPase_N"/>
    <property type="match status" value="1"/>
</dbReference>
<dbReference type="GO" id="GO:0000287">
    <property type="term" value="F:magnesium ion binding"/>
    <property type="evidence" value="ECO:0007669"/>
    <property type="project" value="UniProtKB-UniRule"/>
</dbReference>
<keyword evidence="22" id="KW-1185">Reference proteome</keyword>
<feature type="compositionally biased region" description="Low complexity" evidence="18">
    <location>
        <begin position="1581"/>
        <end position="1594"/>
    </location>
</feature>
<feature type="compositionally biased region" description="Basic residues" evidence="18">
    <location>
        <begin position="328"/>
        <end position="337"/>
    </location>
</feature>
<feature type="binding site" evidence="16">
    <location>
        <position position="1124"/>
    </location>
    <ligand>
        <name>Mg(2+)</name>
        <dbReference type="ChEBI" id="CHEBI:18420"/>
    </ligand>
</feature>
<dbReference type="PANTHER" id="PTHR24092">
    <property type="entry name" value="PROBABLE PHOSPHOLIPID-TRANSPORTING ATPASE"/>
    <property type="match status" value="1"/>
</dbReference>
<feature type="region of interest" description="Disordered" evidence="18">
    <location>
        <begin position="100"/>
        <end position="131"/>
    </location>
</feature>
<keyword evidence="5 16" id="KW-0479">Metal-binding</keyword>
<evidence type="ECO:0000256" key="4">
    <source>
        <dbReference type="ARBA" id="ARBA00022692"/>
    </source>
</evidence>
<accession>A0A427Y2R6</accession>
<evidence type="ECO:0000256" key="11">
    <source>
        <dbReference type="ARBA" id="ARBA00023136"/>
    </source>
</evidence>
<keyword evidence="10 17" id="KW-1133">Transmembrane helix</keyword>